<evidence type="ECO:0000313" key="3">
    <source>
        <dbReference type="Proteomes" id="UP000197050"/>
    </source>
</evidence>
<keyword evidence="4" id="KW-1185">Reference proteome</keyword>
<dbReference type="KEGG" id="bvc:CEP68_11770"/>
<evidence type="ECO:0000313" key="1">
    <source>
        <dbReference type="EMBL" id="ASE40127.1"/>
    </source>
</evidence>
<dbReference type="PROSITE" id="PS51257">
    <property type="entry name" value="PROKAR_LIPOPROTEIN"/>
    <property type="match status" value="1"/>
</dbReference>
<evidence type="ECO:0000313" key="4">
    <source>
        <dbReference type="Proteomes" id="UP001272940"/>
    </source>
</evidence>
<dbReference type="RefSeq" id="WP_066626969.1">
    <property type="nucleotide sequence ID" value="NZ_CP022048.2"/>
</dbReference>
<organism evidence="1 3">
    <name type="scientific">Brevundimonas vesicularis</name>
    <name type="common">Pseudomonas vesicularis</name>
    <dbReference type="NCBI Taxonomy" id="41276"/>
    <lineage>
        <taxon>Bacteria</taxon>
        <taxon>Pseudomonadati</taxon>
        <taxon>Pseudomonadota</taxon>
        <taxon>Alphaproteobacteria</taxon>
        <taxon>Caulobacterales</taxon>
        <taxon>Caulobacteraceae</taxon>
        <taxon>Brevundimonas</taxon>
    </lineage>
</organism>
<dbReference type="EMBL" id="JAMYEC010000002">
    <property type="protein sequence ID" value="MDX2334130.1"/>
    <property type="molecule type" value="Genomic_DNA"/>
</dbReference>
<reference evidence="2" key="3">
    <citation type="submission" date="2022-06" db="EMBL/GenBank/DDBJ databases">
        <authorList>
            <person name="Hesketh-Best P.J."/>
            <person name="Koch M.J."/>
        </authorList>
    </citation>
    <scope>NUCLEOTIDE SEQUENCE</scope>
    <source>
        <strain evidence="2">PC206-O</strain>
    </source>
</reference>
<proteinExistence type="predicted"/>
<reference evidence="2 4" key="4">
    <citation type="journal article" date="2023" name="FEMS Microbes">
        <title>Whole genomes of deep-sea sponge-associated bacteria exhibit high novel natural product potential.</title>
        <authorList>
            <person name="Hesketh-Best P.J."/>
            <person name="January G.G."/>
            <person name="Koch M.J."/>
            <person name="Warburton P.J."/>
            <person name="Howell K.L."/>
            <person name="Upton M."/>
        </authorList>
    </citation>
    <scope>NUCLEOTIDE SEQUENCE [LARGE SCALE GENOMIC DNA]</scope>
    <source>
        <strain evidence="2 4">PC206-O</strain>
    </source>
</reference>
<dbReference type="GeneID" id="34015219"/>
<dbReference type="EMBL" id="CP022048">
    <property type="protein sequence ID" value="ASE40127.1"/>
    <property type="molecule type" value="Genomic_DNA"/>
</dbReference>
<sequence>MRRFLLSATLALAACNGLVIDQGVAGPYRLVATDAQAEQMLCYSLSDGNCVERVPATVFEVGYDNRYVVASVDEDNDGSHLSYYYIVRSLDGPLVDPSVSVKGPLSLQEFEREQSRLALPKARPVD</sequence>
<dbReference type="Proteomes" id="UP000197050">
    <property type="component" value="Chromosome"/>
</dbReference>
<reference evidence="3" key="1">
    <citation type="submission" date="2017-06" db="EMBL/GenBank/DDBJ databases">
        <title>FDA dAtabase for Regulatory Grade micrObial Sequences (FDA-ARGOS): Supporting development and validation of Infectious Disease Dx tests.</title>
        <authorList>
            <person name="Minogue T."/>
            <person name="Wolcott M."/>
            <person name="Wasieloski L."/>
            <person name="Aguilar W."/>
            <person name="Moore D."/>
            <person name="Tallon L."/>
            <person name="Sadzewicz L."/>
            <person name="Sengamalay N."/>
            <person name="Ott S."/>
            <person name="Godinez A."/>
            <person name="Nagaraj S."/>
            <person name="Nadendla S."/>
            <person name="Geyer C."/>
            <person name="Sichtig H."/>
        </authorList>
    </citation>
    <scope>NUCLEOTIDE SEQUENCE [LARGE SCALE GENOMIC DNA]</scope>
    <source>
        <strain evidence="3">FDAARGOS_289</strain>
    </source>
</reference>
<gene>
    <name evidence="1" type="ORF">CEP68_11770</name>
    <name evidence="2" type="ORF">NJD11_04155</name>
</gene>
<name>A0A1Z3UA28_BREVE</name>
<evidence type="ECO:0000313" key="2">
    <source>
        <dbReference type="EMBL" id="MDX2334130.1"/>
    </source>
</evidence>
<dbReference type="AlphaFoldDB" id="A0A1Z3UA28"/>
<reference evidence="1" key="2">
    <citation type="submission" date="2017-12" db="EMBL/GenBank/DDBJ databases">
        <title>FDA dAtabase for Regulatory Grade micrObial Sequences (FDA-ARGOS): Supporting development and validation of Infectious Disease Dx tests.</title>
        <authorList>
            <person name="Campos J."/>
            <person name="Goldberg B."/>
            <person name="Tallon L."/>
            <person name="Sadzewicz L."/>
            <person name="Sengamalay N."/>
            <person name="Ott S."/>
            <person name="Godinez A."/>
            <person name="Nagaraj S."/>
            <person name="Vavikolanu K."/>
            <person name="Vyas G."/>
            <person name="Nadendla S."/>
            <person name="Aluvathingal J."/>
            <person name="Geyer C."/>
            <person name="Nandy P."/>
            <person name="Hobson J."/>
            <person name="Sichtig H."/>
        </authorList>
    </citation>
    <scope>NUCLEOTIDE SEQUENCE</scope>
    <source>
        <strain evidence="1">FDAARGOS_289</strain>
    </source>
</reference>
<accession>A0A1Z3UA28</accession>
<dbReference type="Proteomes" id="UP001272940">
    <property type="component" value="Unassembled WGS sequence"/>
</dbReference>
<protein>
    <submittedName>
        <fullName evidence="2">DUF3997 domain-containing protein</fullName>
    </submittedName>
</protein>